<dbReference type="EMBL" id="VTEU01000001">
    <property type="protein sequence ID" value="TYS60747.1"/>
    <property type="molecule type" value="Genomic_DNA"/>
</dbReference>
<dbReference type="RefSeq" id="WP_148964559.1">
    <property type="nucleotide sequence ID" value="NZ_VTEU01000001.1"/>
</dbReference>
<organism evidence="1 2">
    <name type="scientific">Sutcliffiella horikoshii</name>
    <dbReference type="NCBI Taxonomy" id="79883"/>
    <lineage>
        <taxon>Bacteria</taxon>
        <taxon>Bacillati</taxon>
        <taxon>Bacillota</taxon>
        <taxon>Bacilli</taxon>
        <taxon>Bacillales</taxon>
        <taxon>Bacillaceae</taxon>
        <taxon>Sutcliffiella</taxon>
    </lineage>
</organism>
<proteinExistence type="predicted"/>
<dbReference type="Proteomes" id="UP000323393">
    <property type="component" value="Unassembled WGS sequence"/>
</dbReference>
<accession>A0AA94WRG3</accession>
<sequence>MIKVYVDNTTDEFLLTVNKNINEFLKFYVTTQEDNEVDIRYEGIFPELLFRTNKSKCNDVVKELYEFSKDRYIHTLSPLHEYALFYILDYCEDIYNDYEQDKEEGHDSLFKIIEENYEDEEEYPNENGGYTLFNFHTFEFYYQNLFQDFDFLDVDHYFNKFKMSPAFFYNNINVNLDDYMELMPFDIRDEYLRIKRLSEIKNVNEQSKESKNEYTESLVNSLKCINPGKNEAKRYEILMEEILSYAFSVHLTEPRVQVKTFDNREIIDMTFYNSATKGFWHDVKIKHHSNVVVIEFKNKELLGNEDIFQISARLNDDIGRFGILVARKITKLDKERIYRRLNKSNNVILLLSDEDIIQMLRMDVDATGYIKNMYRLFLEEA</sequence>
<name>A0AA94WRG3_9BACI</name>
<evidence type="ECO:0008006" key="3">
    <source>
        <dbReference type="Google" id="ProtNLM"/>
    </source>
</evidence>
<protein>
    <recommendedName>
        <fullName evidence="3">Restriction endonuclease type IV Mrr domain-containing protein</fullName>
    </recommendedName>
</protein>
<comment type="caution">
    <text evidence="1">The sequence shown here is derived from an EMBL/GenBank/DDBJ whole genome shotgun (WGS) entry which is preliminary data.</text>
</comment>
<evidence type="ECO:0000313" key="2">
    <source>
        <dbReference type="Proteomes" id="UP000323393"/>
    </source>
</evidence>
<gene>
    <name evidence="1" type="ORF">FZC74_00130</name>
</gene>
<reference evidence="1 2" key="1">
    <citation type="submission" date="2019-08" db="EMBL/GenBank/DDBJ databases">
        <title>Bacillus genomes from the desert of Cuatro Cienegas, Coahuila.</title>
        <authorList>
            <person name="Olmedo-Alvarez G."/>
        </authorList>
    </citation>
    <scope>NUCLEOTIDE SEQUENCE [LARGE SCALE GENOMIC DNA]</scope>
    <source>
        <strain evidence="1 2">CH88_3T</strain>
    </source>
</reference>
<dbReference type="AlphaFoldDB" id="A0AA94WRG3"/>
<evidence type="ECO:0000313" key="1">
    <source>
        <dbReference type="EMBL" id="TYS60747.1"/>
    </source>
</evidence>